<evidence type="ECO:0000313" key="1">
    <source>
        <dbReference type="EMBL" id="SVB78371.1"/>
    </source>
</evidence>
<organism evidence="1">
    <name type="scientific">marine metagenome</name>
    <dbReference type="NCBI Taxonomy" id="408172"/>
    <lineage>
        <taxon>unclassified sequences</taxon>
        <taxon>metagenomes</taxon>
        <taxon>ecological metagenomes</taxon>
    </lineage>
</organism>
<gene>
    <name evidence="1" type="ORF">METZ01_LOCUS231225</name>
</gene>
<proteinExistence type="predicted"/>
<feature type="non-terminal residue" evidence="1">
    <location>
        <position position="32"/>
    </location>
</feature>
<dbReference type="EMBL" id="UINC01057341">
    <property type="protein sequence ID" value="SVB78371.1"/>
    <property type="molecule type" value="Genomic_DNA"/>
</dbReference>
<accession>A0A382GW38</accession>
<sequence>MDLTSSYIRAVKSLDQIDIAVLVNNIILDAVH</sequence>
<reference evidence="1" key="1">
    <citation type="submission" date="2018-05" db="EMBL/GenBank/DDBJ databases">
        <authorList>
            <person name="Lanie J.A."/>
            <person name="Ng W.-L."/>
            <person name="Kazmierczak K.M."/>
            <person name="Andrzejewski T.M."/>
            <person name="Davidsen T.M."/>
            <person name="Wayne K.J."/>
            <person name="Tettelin H."/>
            <person name="Glass J.I."/>
            <person name="Rusch D."/>
            <person name="Podicherti R."/>
            <person name="Tsui H.-C.T."/>
            <person name="Winkler M.E."/>
        </authorList>
    </citation>
    <scope>NUCLEOTIDE SEQUENCE</scope>
</reference>
<protein>
    <submittedName>
        <fullName evidence="1">Uncharacterized protein</fullName>
    </submittedName>
</protein>
<name>A0A382GW38_9ZZZZ</name>
<dbReference type="AlphaFoldDB" id="A0A382GW38"/>
<feature type="non-terminal residue" evidence="1">
    <location>
        <position position="1"/>
    </location>
</feature>